<keyword evidence="12" id="KW-1185">Reference proteome</keyword>
<name>A0A937D322_9BURK</name>
<dbReference type="AlphaFoldDB" id="A0A937D322"/>
<dbReference type="InterPro" id="IPR005548">
    <property type="entry name" value="Cell_div_FtsQ/DivIB_C"/>
</dbReference>
<accession>A0A937D322</accession>
<evidence type="ECO:0000313" key="11">
    <source>
        <dbReference type="EMBL" id="MBL0422209.1"/>
    </source>
</evidence>
<dbReference type="Gene3D" id="3.40.50.11690">
    <property type="entry name" value="Cell division protein FtsQ/DivIB"/>
    <property type="match status" value="1"/>
</dbReference>
<evidence type="ECO:0000256" key="5">
    <source>
        <dbReference type="ARBA" id="ARBA00022692"/>
    </source>
</evidence>
<dbReference type="InterPro" id="IPR045335">
    <property type="entry name" value="FtsQ_C_sf"/>
</dbReference>
<evidence type="ECO:0000256" key="4">
    <source>
        <dbReference type="ARBA" id="ARBA00022618"/>
    </source>
</evidence>
<dbReference type="Pfam" id="PF08478">
    <property type="entry name" value="POTRA_1"/>
    <property type="match status" value="1"/>
</dbReference>
<dbReference type="Gene3D" id="3.10.20.310">
    <property type="entry name" value="membrane protein fhac"/>
    <property type="match status" value="1"/>
</dbReference>
<evidence type="ECO:0000259" key="10">
    <source>
        <dbReference type="PROSITE" id="PS51779"/>
    </source>
</evidence>
<dbReference type="PANTHER" id="PTHR35851:SF1">
    <property type="entry name" value="CELL DIVISION PROTEIN FTSQ"/>
    <property type="match status" value="1"/>
</dbReference>
<dbReference type="InterPro" id="IPR026579">
    <property type="entry name" value="FtsQ"/>
</dbReference>
<dbReference type="RefSeq" id="WP_201685284.1">
    <property type="nucleotide sequence ID" value="NZ_JAEQNA010000007.1"/>
</dbReference>
<dbReference type="GO" id="GO:0043093">
    <property type="term" value="P:FtsZ-dependent cytokinesis"/>
    <property type="evidence" value="ECO:0007669"/>
    <property type="project" value="UniProtKB-UniRule"/>
</dbReference>
<evidence type="ECO:0000256" key="9">
    <source>
        <dbReference type="HAMAP-Rule" id="MF_00911"/>
    </source>
</evidence>
<sequence>MARKPAPIPAPLDVRLMNFSATLLFVACAVLAVGALGAWALRHPALSLARITVEGDLAHSSPATLRANVAPRLAGNFVTVDLAQVRTAFEDIPWVRQAEVRRVFPNVLRVRLHEHQAVALWGADGDTTLVNSHGEVFEANPGDVEHDGLPRLAGPLDQSAQLLSTWRELAPLFEQVDLRVEQLTLTTRGSWQAVLDSGARVEFGRGTPQEVLARAQRFVNTLTEAAGRYGRRPEALVAADLRHADGYAIRLRGVSTVGADAQQKK</sequence>
<evidence type="ECO:0000256" key="8">
    <source>
        <dbReference type="ARBA" id="ARBA00023306"/>
    </source>
</evidence>
<keyword evidence="3 9" id="KW-0997">Cell inner membrane</keyword>
<dbReference type="GO" id="GO:0005886">
    <property type="term" value="C:plasma membrane"/>
    <property type="evidence" value="ECO:0007669"/>
    <property type="project" value="UniProtKB-SubCell"/>
</dbReference>
<dbReference type="PROSITE" id="PS51779">
    <property type="entry name" value="POTRA"/>
    <property type="match status" value="1"/>
</dbReference>
<evidence type="ECO:0000256" key="3">
    <source>
        <dbReference type="ARBA" id="ARBA00022519"/>
    </source>
</evidence>
<dbReference type="GO" id="GO:0090529">
    <property type="term" value="P:cell septum assembly"/>
    <property type="evidence" value="ECO:0007669"/>
    <property type="project" value="InterPro"/>
</dbReference>
<comment type="function">
    <text evidence="9">Essential cell division protein. May link together the upstream cell division proteins, which are predominantly cytoplasmic, with the downstream cell division proteins, which are predominantly periplasmic. May control correct divisome assembly.</text>
</comment>
<comment type="caution">
    <text evidence="11">The sequence shown here is derived from an EMBL/GenBank/DDBJ whole genome shotgun (WGS) entry which is preliminary data.</text>
</comment>
<evidence type="ECO:0000256" key="1">
    <source>
        <dbReference type="ARBA" id="ARBA00004370"/>
    </source>
</evidence>
<comment type="similarity">
    <text evidence="9">Belongs to the FtsQ/DivIB family. FtsQ subfamily.</text>
</comment>
<proteinExistence type="inferred from homology"/>
<dbReference type="HAMAP" id="MF_00911">
    <property type="entry name" value="FtsQ_subfam"/>
    <property type="match status" value="1"/>
</dbReference>
<keyword evidence="7 9" id="KW-0472">Membrane</keyword>
<keyword evidence="4 9" id="KW-0132">Cell division</keyword>
<dbReference type="PANTHER" id="PTHR35851">
    <property type="entry name" value="CELL DIVISION PROTEIN FTSQ"/>
    <property type="match status" value="1"/>
</dbReference>
<dbReference type="InterPro" id="IPR013685">
    <property type="entry name" value="POTRA_FtsQ_type"/>
</dbReference>
<evidence type="ECO:0000256" key="7">
    <source>
        <dbReference type="ARBA" id="ARBA00023136"/>
    </source>
</evidence>
<comment type="subcellular location">
    <subcellularLocation>
        <location evidence="9">Cell inner membrane</location>
        <topology evidence="9">Single-pass type II membrane protein</topology>
    </subcellularLocation>
    <subcellularLocation>
        <location evidence="1">Membrane</location>
    </subcellularLocation>
    <text evidence="9">Localizes to the division septum.</text>
</comment>
<comment type="subunit">
    <text evidence="9">Part of a complex composed of FtsB, FtsL and FtsQ.</text>
</comment>
<reference evidence="11" key="1">
    <citation type="submission" date="2021-01" db="EMBL/GenBank/DDBJ databases">
        <title>Ramlibacter sp. strain AW1 16S ribosomal RNA gene Genome sequencing and assembly.</title>
        <authorList>
            <person name="Kang M."/>
        </authorList>
    </citation>
    <scope>NUCLEOTIDE SEQUENCE</scope>
    <source>
        <strain evidence="11">AW1</strain>
    </source>
</reference>
<dbReference type="Proteomes" id="UP000613011">
    <property type="component" value="Unassembled WGS sequence"/>
</dbReference>
<keyword evidence="2 9" id="KW-1003">Cell membrane</keyword>
<keyword evidence="6 9" id="KW-1133">Transmembrane helix</keyword>
<evidence type="ECO:0000256" key="2">
    <source>
        <dbReference type="ARBA" id="ARBA00022475"/>
    </source>
</evidence>
<evidence type="ECO:0000256" key="6">
    <source>
        <dbReference type="ARBA" id="ARBA00022989"/>
    </source>
</evidence>
<dbReference type="GO" id="GO:0032153">
    <property type="term" value="C:cell division site"/>
    <property type="evidence" value="ECO:0007669"/>
    <property type="project" value="UniProtKB-UniRule"/>
</dbReference>
<protein>
    <recommendedName>
        <fullName evidence="9">Cell division protein FtsQ</fullName>
    </recommendedName>
</protein>
<gene>
    <name evidence="9" type="primary">ftsQ</name>
    <name evidence="11" type="ORF">JI739_17810</name>
</gene>
<keyword evidence="5 9" id="KW-0812">Transmembrane</keyword>
<evidence type="ECO:0000313" key="12">
    <source>
        <dbReference type="Proteomes" id="UP000613011"/>
    </source>
</evidence>
<keyword evidence="8 9" id="KW-0131">Cell cycle</keyword>
<dbReference type="Pfam" id="PF03799">
    <property type="entry name" value="FtsQ_DivIB_C"/>
    <property type="match status" value="1"/>
</dbReference>
<dbReference type="EMBL" id="JAEQNA010000007">
    <property type="protein sequence ID" value="MBL0422209.1"/>
    <property type="molecule type" value="Genomic_DNA"/>
</dbReference>
<dbReference type="InterPro" id="IPR034746">
    <property type="entry name" value="POTRA"/>
</dbReference>
<organism evidence="11 12">
    <name type="scientific">Ramlibacter aurantiacus</name>
    <dbReference type="NCBI Taxonomy" id="2801330"/>
    <lineage>
        <taxon>Bacteria</taxon>
        <taxon>Pseudomonadati</taxon>
        <taxon>Pseudomonadota</taxon>
        <taxon>Betaproteobacteria</taxon>
        <taxon>Burkholderiales</taxon>
        <taxon>Comamonadaceae</taxon>
        <taxon>Ramlibacter</taxon>
    </lineage>
</organism>
<dbReference type="PROSITE" id="PS51257">
    <property type="entry name" value="PROKAR_LIPOPROTEIN"/>
    <property type="match status" value="1"/>
</dbReference>
<feature type="domain" description="POTRA" evidence="10">
    <location>
        <begin position="46"/>
        <end position="115"/>
    </location>
</feature>